<dbReference type="InterPro" id="IPR017853">
    <property type="entry name" value="GH"/>
</dbReference>
<feature type="domain" description="GH18" evidence="1">
    <location>
        <begin position="77"/>
        <end position="137"/>
    </location>
</feature>
<dbReference type="EMBL" id="ONZP01000439">
    <property type="protein sequence ID" value="SPJ84229.1"/>
    <property type="molecule type" value="Genomic_DNA"/>
</dbReference>
<sequence>MGVQHPELPKASGLRCNRPKREGPFLSSIAIHTTCHMLSSYLLMAIWAVAFQPLLTAAEVNALQLYRSEPSQGDVSYANMVYFVNWGIYERNFQPKDLPASSITHVLYAFMNVQNDGTVFTGDTYADLEKHYDGDSK</sequence>
<dbReference type="GO" id="GO:0005975">
    <property type="term" value="P:carbohydrate metabolic process"/>
    <property type="evidence" value="ECO:0007669"/>
    <property type="project" value="InterPro"/>
</dbReference>
<proteinExistence type="predicted"/>
<dbReference type="Gene3D" id="3.20.20.80">
    <property type="entry name" value="Glycosidases"/>
    <property type="match status" value="1"/>
</dbReference>
<evidence type="ECO:0000259" key="1">
    <source>
        <dbReference type="PROSITE" id="PS51910"/>
    </source>
</evidence>
<protein>
    <recommendedName>
        <fullName evidence="1">GH18 domain-containing protein</fullName>
    </recommendedName>
</protein>
<dbReference type="PROSITE" id="PS51910">
    <property type="entry name" value="GH18_2"/>
    <property type="match status" value="1"/>
</dbReference>
<accession>A0AAE8MHW9</accession>
<reference evidence="2" key="1">
    <citation type="submission" date="2018-03" db="EMBL/GenBank/DDBJ databases">
        <authorList>
            <person name="Guldener U."/>
        </authorList>
    </citation>
    <scope>NUCLEOTIDE SEQUENCE</scope>
</reference>
<evidence type="ECO:0000313" key="2">
    <source>
        <dbReference type="EMBL" id="SPJ84229.1"/>
    </source>
</evidence>
<dbReference type="Proteomes" id="UP001187734">
    <property type="component" value="Unassembled WGS sequence"/>
</dbReference>
<keyword evidence="3" id="KW-1185">Reference proteome</keyword>
<dbReference type="InterPro" id="IPR001223">
    <property type="entry name" value="Glyco_hydro18_cat"/>
</dbReference>
<dbReference type="SUPFAM" id="SSF51445">
    <property type="entry name" value="(Trans)glycosidases"/>
    <property type="match status" value="1"/>
</dbReference>
<name>A0AAE8MHW9_9HYPO</name>
<organism evidence="2 3">
    <name type="scientific">Fusarium torulosum</name>
    <dbReference type="NCBI Taxonomy" id="33205"/>
    <lineage>
        <taxon>Eukaryota</taxon>
        <taxon>Fungi</taxon>
        <taxon>Dikarya</taxon>
        <taxon>Ascomycota</taxon>
        <taxon>Pezizomycotina</taxon>
        <taxon>Sordariomycetes</taxon>
        <taxon>Hypocreomycetidae</taxon>
        <taxon>Hypocreales</taxon>
        <taxon>Nectriaceae</taxon>
        <taxon>Fusarium</taxon>
    </lineage>
</organism>
<comment type="caution">
    <text evidence="2">The sequence shown here is derived from an EMBL/GenBank/DDBJ whole genome shotgun (WGS) entry which is preliminary data.</text>
</comment>
<dbReference type="Pfam" id="PF00704">
    <property type="entry name" value="Glyco_hydro_18"/>
    <property type="match status" value="1"/>
</dbReference>
<evidence type="ECO:0000313" key="3">
    <source>
        <dbReference type="Proteomes" id="UP001187734"/>
    </source>
</evidence>
<gene>
    <name evidence="2" type="ORF">FTOL_10746</name>
</gene>
<dbReference type="AlphaFoldDB" id="A0AAE8MHW9"/>